<accession>F8Q1I0</accession>
<evidence type="ECO:0000313" key="5">
    <source>
        <dbReference type="EMBL" id="EGN98158.1"/>
    </source>
</evidence>
<feature type="coiled-coil region" evidence="2">
    <location>
        <begin position="61"/>
        <end position="88"/>
    </location>
</feature>
<feature type="compositionally biased region" description="Basic and acidic residues" evidence="3">
    <location>
        <begin position="440"/>
        <end position="483"/>
    </location>
</feature>
<feature type="region of interest" description="Disordered" evidence="3">
    <location>
        <begin position="295"/>
        <end position="330"/>
    </location>
</feature>
<organism evidence="6">
    <name type="scientific">Serpula lacrymans var. lacrymans (strain S7.3)</name>
    <name type="common">Dry rot fungus</name>
    <dbReference type="NCBI Taxonomy" id="936435"/>
    <lineage>
        <taxon>Eukaryota</taxon>
        <taxon>Fungi</taxon>
        <taxon>Dikarya</taxon>
        <taxon>Basidiomycota</taxon>
        <taxon>Agaricomycotina</taxon>
        <taxon>Agaricomycetes</taxon>
        <taxon>Agaricomycetidae</taxon>
        <taxon>Boletales</taxon>
        <taxon>Coniophorineae</taxon>
        <taxon>Serpulaceae</taxon>
        <taxon>Serpula</taxon>
    </lineage>
</organism>
<feature type="region of interest" description="Disordered" evidence="3">
    <location>
        <begin position="440"/>
        <end position="527"/>
    </location>
</feature>
<dbReference type="EMBL" id="GL945481">
    <property type="protein sequence ID" value="EGN98158.1"/>
    <property type="molecule type" value="Genomic_DNA"/>
</dbReference>
<evidence type="ECO:0000259" key="4">
    <source>
        <dbReference type="PROSITE" id="PS50158"/>
    </source>
</evidence>
<dbReference type="InParanoid" id="F8Q1I0"/>
<feature type="domain" description="CCHC-type" evidence="4">
    <location>
        <begin position="358"/>
        <end position="371"/>
    </location>
</feature>
<keyword evidence="1" id="KW-0863">Zinc-finger</keyword>
<gene>
    <name evidence="5" type="ORF">SERLA73DRAFT_74388</name>
</gene>
<dbReference type="Proteomes" id="UP000008063">
    <property type="component" value="Unassembled WGS sequence"/>
</dbReference>
<dbReference type="InterPro" id="IPR032567">
    <property type="entry name" value="RTL1-rel"/>
</dbReference>
<feature type="compositionally biased region" description="Basic and acidic residues" evidence="3">
    <location>
        <begin position="315"/>
        <end position="330"/>
    </location>
</feature>
<evidence type="ECO:0000313" key="6">
    <source>
        <dbReference type="Proteomes" id="UP000008063"/>
    </source>
</evidence>
<dbReference type="STRING" id="936435.F8Q1I0"/>
<dbReference type="PANTHER" id="PTHR15503">
    <property type="entry name" value="LDOC1 RELATED"/>
    <property type="match status" value="1"/>
</dbReference>
<dbReference type="HOGENOM" id="CLU_023196_0_1_1"/>
<dbReference type="PROSITE" id="PS50158">
    <property type="entry name" value="ZF_CCHC"/>
    <property type="match status" value="1"/>
</dbReference>
<dbReference type="Pfam" id="PF00098">
    <property type="entry name" value="zf-CCHC"/>
    <property type="match status" value="1"/>
</dbReference>
<reference evidence="6" key="1">
    <citation type="journal article" date="2011" name="Science">
        <title>The plant cell wall-decomposing machinery underlies the functional diversity of forest fungi.</title>
        <authorList>
            <person name="Eastwood D.C."/>
            <person name="Floudas D."/>
            <person name="Binder M."/>
            <person name="Majcherczyk A."/>
            <person name="Schneider P."/>
            <person name="Aerts A."/>
            <person name="Asiegbu F.O."/>
            <person name="Baker S.E."/>
            <person name="Barry K."/>
            <person name="Bendiksby M."/>
            <person name="Blumentritt M."/>
            <person name="Coutinho P.M."/>
            <person name="Cullen D."/>
            <person name="de Vries R.P."/>
            <person name="Gathman A."/>
            <person name="Goodell B."/>
            <person name="Henrissat B."/>
            <person name="Ihrmark K."/>
            <person name="Kauserud H."/>
            <person name="Kohler A."/>
            <person name="LaButti K."/>
            <person name="Lapidus A."/>
            <person name="Lavin J.L."/>
            <person name="Lee Y.-H."/>
            <person name="Lindquist E."/>
            <person name="Lilly W."/>
            <person name="Lucas S."/>
            <person name="Morin E."/>
            <person name="Murat C."/>
            <person name="Oguiza J.A."/>
            <person name="Park J."/>
            <person name="Pisabarro A.G."/>
            <person name="Riley R."/>
            <person name="Rosling A."/>
            <person name="Salamov A."/>
            <person name="Schmidt O."/>
            <person name="Schmutz J."/>
            <person name="Skrede I."/>
            <person name="Stenlid J."/>
            <person name="Wiebenga A."/>
            <person name="Xie X."/>
            <person name="Kuees U."/>
            <person name="Hibbett D.S."/>
            <person name="Hoffmeister D."/>
            <person name="Hoegberg N."/>
            <person name="Martin F."/>
            <person name="Grigoriev I.V."/>
            <person name="Watkinson S.C."/>
        </authorList>
    </citation>
    <scope>NUCLEOTIDE SEQUENCE [LARGE SCALE GENOMIC DNA]</scope>
    <source>
        <strain evidence="6">strain S7.3</strain>
    </source>
</reference>
<sequence>MSYDTYRETPDMAESTDMSDLRDALPHIQPRVPSPATNQQQMQNLQNLILTAVNSAIADNNELWEERFSSKDEEVRDLRRRLAESERRQPSGMGLPRAQEAEFRKTALAKPEPYDGDRKKFRSFSESLELHFNANPAYFSRERNRISFALSYMSIGAAAALRTEWVERRKIAEERSDAGEITLLESWAHFERTLKDHFADTHEEERARYEIIYKKQGTLTAQEFFVKFEELRRRAGYDTRRNEQFLITLIRNNINGPLIKQIIYSGNVPTTYTEWKTRIVTNDQLWRDQVENERMLRGSTNGSSGTGNRGPNGRYQEKGASERKTETVEAKRDGTGTLYTGAGKEMELDKQKFRSEGRCFKCGEKGHRARDHLNGQIPQKPKFDLRAIRPAATPRQTVPKDFENRYALLPVENLDATCTSNDENDIALFKDAQDLKRKEQSIKEENLKGKRVEKIPKKEAAHSKEKGAAKEAAHEVPKGERTTKSAAITKETTEAQNVTTQLGSVTETDASTSSKEVRNTSDKNLDKRNQKTPWTAAWIAERLRDQKEERSIGILSSWTHKKRGLEVDADLIKELNALPIHETVLALEELKKPKQFIRGTQGNQMNITCRLTNLASHQSTTIEALLDSGCTGSCIDNKFVEEQGYERHRIPRPIPVYNADGTLNRDGSIKEFVEILGGD</sequence>
<feature type="compositionally biased region" description="Polar residues" evidence="3">
    <location>
        <begin position="494"/>
        <end position="514"/>
    </location>
</feature>
<dbReference type="GO" id="GO:0008270">
    <property type="term" value="F:zinc ion binding"/>
    <property type="evidence" value="ECO:0007669"/>
    <property type="project" value="UniProtKB-KW"/>
</dbReference>
<evidence type="ECO:0000256" key="2">
    <source>
        <dbReference type="SAM" id="Coils"/>
    </source>
</evidence>
<name>F8Q1I0_SERL3</name>
<dbReference type="InterPro" id="IPR005162">
    <property type="entry name" value="Retrotrans_gag_dom"/>
</dbReference>
<evidence type="ECO:0000256" key="1">
    <source>
        <dbReference type="PROSITE-ProRule" id="PRU00047"/>
    </source>
</evidence>
<dbReference type="PANTHER" id="PTHR15503:SF22">
    <property type="entry name" value="TRANSPOSON TY3-I GAG POLYPROTEIN"/>
    <property type="match status" value="1"/>
</dbReference>
<evidence type="ECO:0000256" key="3">
    <source>
        <dbReference type="SAM" id="MobiDB-lite"/>
    </source>
</evidence>
<feature type="compositionally biased region" description="Basic and acidic residues" evidence="3">
    <location>
        <begin position="515"/>
        <end position="527"/>
    </location>
</feature>
<dbReference type="GO" id="GO:0003676">
    <property type="term" value="F:nucleic acid binding"/>
    <property type="evidence" value="ECO:0007669"/>
    <property type="project" value="InterPro"/>
</dbReference>
<keyword evidence="1" id="KW-0479">Metal-binding</keyword>
<keyword evidence="1" id="KW-0862">Zinc</keyword>
<dbReference type="CDD" id="cd00303">
    <property type="entry name" value="retropepsin_like"/>
    <property type="match status" value="1"/>
</dbReference>
<dbReference type="OrthoDB" id="2645941at2759"/>
<protein>
    <recommendedName>
        <fullName evidence="4">CCHC-type domain-containing protein</fullName>
    </recommendedName>
</protein>
<dbReference type="Pfam" id="PF03732">
    <property type="entry name" value="Retrotrans_gag"/>
    <property type="match status" value="1"/>
</dbReference>
<keyword evidence="2" id="KW-0175">Coiled coil</keyword>
<dbReference type="Gene3D" id="4.10.60.10">
    <property type="entry name" value="Zinc finger, CCHC-type"/>
    <property type="match status" value="1"/>
</dbReference>
<dbReference type="InterPro" id="IPR001878">
    <property type="entry name" value="Znf_CCHC"/>
</dbReference>
<keyword evidence="6" id="KW-1185">Reference proteome</keyword>
<proteinExistence type="predicted"/>
<dbReference type="AlphaFoldDB" id="F8Q1I0"/>